<sequence length="69" mass="8403">MSLINIKLLMCLYDPYIPYFKKYIFNIMRLNMNKNIEIVTESYNNCLLFISIDPYIIYFYKNKMTNSLP</sequence>
<protein>
    <submittedName>
        <fullName evidence="1">Uncharacterized protein</fullName>
    </submittedName>
</protein>
<dbReference type="EMBL" id="KI926284">
    <property type="protein sequence ID" value="ETW38846.1"/>
    <property type="molecule type" value="Genomic_DNA"/>
</dbReference>
<dbReference type="AlphaFoldDB" id="A0A024WEY1"/>
<evidence type="ECO:0000313" key="1">
    <source>
        <dbReference type="EMBL" id="ETW38846.1"/>
    </source>
</evidence>
<evidence type="ECO:0000313" key="2">
    <source>
        <dbReference type="Proteomes" id="UP000030708"/>
    </source>
</evidence>
<name>A0A024WEY1_PLAFA</name>
<gene>
    <name evidence="1" type="ORF">PFTANZ_00502</name>
</gene>
<accession>A0A024WEY1</accession>
<reference evidence="1 2" key="2">
    <citation type="submission" date="2013-02" db="EMBL/GenBank/DDBJ databases">
        <title>The Genome Sequence of Plasmodium falciparum Tanzania (2000708).</title>
        <authorList>
            <consortium name="The Broad Institute Genome Sequencing Platform"/>
            <consortium name="The Broad Institute Genome Sequencing Center for Infectious Disease"/>
            <person name="Neafsey D."/>
            <person name="Cheeseman I."/>
            <person name="Volkman S."/>
            <person name="Adams J."/>
            <person name="Walker B."/>
            <person name="Young S.K."/>
            <person name="Zeng Q."/>
            <person name="Gargeya S."/>
            <person name="Fitzgerald M."/>
            <person name="Haas B."/>
            <person name="Abouelleil A."/>
            <person name="Alvarado L."/>
            <person name="Arachchi H.M."/>
            <person name="Berlin A.M."/>
            <person name="Chapman S.B."/>
            <person name="Dewar J."/>
            <person name="Goldberg J."/>
            <person name="Griggs A."/>
            <person name="Gujja S."/>
            <person name="Hansen M."/>
            <person name="Howarth C."/>
            <person name="Imamovic A."/>
            <person name="Larimer J."/>
            <person name="McCowan C."/>
            <person name="Murphy C."/>
            <person name="Neiman D."/>
            <person name="Pearson M."/>
            <person name="Priest M."/>
            <person name="Roberts A."/>
            <person name="Saif S."/>
            <person name="Shea T."/>
            <person name="Sisk P."/>
            <person name="Sykes S."/>
            <person name="Wortman J."/>
            <person name="Nusbaum C."/>
            <person name="Birren B."/>
        </authorList>
    </citation>
    <scope>NUCLEOTIDE SEQUENCE [LARGE SCALE GENOMIC DNA]</scope>
    <source>
        <strain evidence="2">Tanzania (2000708)</strain>
    </source>
</reference>
<proteinExistence type="predicted"/>
<organism evidence="1 2">
    <name type="scientific">Plasmodium falciparum Tanzania</name>
    <name type="common">2000708</name>
    <dbReference type="NCBI Taxonomy" id="1036725"/>
    <lineage>
        <taxon>Eukaryota</taxon>
        <taxon>Sar</taxon>
        <taxon>Alveolata</taxon>
        <taxon>Apicomplexa</taxon>
        <taxon>Aconoidasida</taxon>
        <taxon>Haemosporida</taxon>
        <taxon>Plasmodiidae</taxon>
        <taxon>Plasmodium</taxon>
        <taxon>Plasmodium (Laverania)</taxon>
    </lineage>
</organism>
<reference evidence="1 2" key="1">
    <citation type="submission" date="2013-02" db="EMBL/GenBank/DDBJ databases">
        <title>The Genome Annotation of Plasmodium falciparum Tanzania (2000708).</title>
        <authorList>
            <consortium name="The Broad Institute Genome Sequencing Platform"/>
            <consortium name="The Broad Institute Genome Sequencing Center for Infectious Disease"/>
            <person name="Neafsey D."/>
            <person name="Hoffman S."/>
            <person name="Volkman S."/>
            <person name="Rosenthal P."/>
            <person name="Walker B."/>
            <person name="Young S.K."/>
            <person name="Zeng Q."/>
            <person name="Gargeya S."/>
            <person name="Fitzgerald M."/>
            <person name="Haas B."/>
            <person name="Abouelleil A."/>
            <person name="Allen A.W."/>
            <person name="Alvarado L."/>
            <person name="Arachchi H.M."/>
            <person name="Berlin A.M."/>
            <person name="Chapman S.B."/>
            <person name="Gainer-Dewar J."/>
            <person name="Goldberg J."/>
            <person name="Griggs A."/>
            <person name="Gujja S."/>
            <person name="Hansen M."/>
            <person name="Howarth C."/>
            <person name="Imamovic A."/>
            <person name="Ireland A."/>
            <person name="Larimer J."/>
            <person name="McCowan C."/>
            <person name="Murphy C."/>
            <person name="Pearson M."/>
            <person name="Poon T.W."/>
            <person name="Priest M."/>
            <person name="Roberts A."/>
            <person name="Saif S."/>
            <person name="Shea T."/>
            <person name="Sisk P."/>
            <person name="Sykes S."/>
            <person name="Wortman J."/>
            <person name="Nusbaum C."/>
            <person name="Birren B."/>
        </authorList>
    </citation>
    <scope>NUCLEOTIDE SEQUENCE [LARGE SCALE GENOMIC DNA]</scope>
    <source>
        <strain evidence="2">Tanzania (2000708)</strain>
    </source>
</reference>
<dbReference type="Proteomes" id="UP000030708">
    <property type="component" value="Unassembled WGS sequence"/>
</dbReference>